<dbReference type="EMBL" id="AK359730">
    <property type="protein sequence ID" value="BAJ90939.1"/>
    <property type="molecule type" value="mRNA"/>
</dbReference>
<reference evidence="1" key="1">
    <citation type="journal article" date="2011" name="Plant Physiol.">
        <title>Comprehensive sequence analysis of 24,783 barley full-length cDNAs derived from 12 clone libraries.</title>
        <authorList>
            <person name="Matsumoto T."/>
            <person name="Tanaka T."/>
            <person name="Sakai H."/>
            <person name="Amano N."/>
            <person name="Kanamori H."/>
            <person name="Kurita K."/>
            <person name="Kikuta A."/>
            <person name="Kamiya K."/>
            <person name="Yamamoto M."/>
            <person name="Ikawa H."/>
            <person name="Fujii N."/>
            <person name="Hori K."/>
            <person name="Itoh T."/>
            <person name="Sato K."/>
        </authorList>
    </citation>
    <scope>NUCLEOTIDE SEQUENCE</scope>
</reference>
<dbReference type="GeneID" id="123396632"/>
<organism evidence="1">
    <name type="scientific">Hordeum vulgare subsp. vulgare</name>
    <name type="common">Domesticated barley</name>
    <dbReference type="NCBI Taxonomy" id="112509"/>
    <lineage>
        <taxon>Eukaryota</taxon>
        <taxon>Viridiplantae</taxon>
        <taxon>Streptophyta</taxon>
        <taxon>Embryophyta</taxon>
        <taxon>Tracheophyta</taxon>
        <taxon>Spermatophyta</taxon>
        <taxon>Magnoliopsida</taxon>
        <taxon>Liliopsida</taxon>
        <taxon>Poales</taxon>
        <taxon>Poaceae</taxon>
        <taxon>BOP clade</taxon>
        <taxon>Pooideae</taxon>
        <taxon>Triticodae</taxon>
        <taxon>Triticeae</taxon>
        <taxon>Hordeinae</taxon>
        <taxon>Hordeum</taxon>
    </lineage>
</organism>
<dbReference type="AlphaFoldDB" id="F2D768"/>
<accession>F2D768</accession>
<sequence>MPRSSLAHLPHRPLRLHLWQAATGAAVAGTGEADPYIFKATQLKWEFDEDSGCMYVTYPDD</sequence>
<dbReference type="KEGG" id="hvg:123396632"/>
<protein>
    <submittedName>
        <fullName evidence="1">Predicted protein</fullName>
    </submittedName>
</protein>
<dbReference type="RefSeq" id="XP_044947449.1">
    <property type="nucleotide sequence ID" value="XM_045091514.1"/>
</dbReference>
<evidence type="ECO:0000313" key="1">
    <source>
        <dbReference type="EMBL" id="BAJ90939.1"/>
    </source>
</evidence>
<name>F2D768_HORVV</name>
<proteinExistence type="evidence at transcript level"/>